<accession>A0ABR1SNR0</accession>
<evidence type="ECO:0000256" key="1">
    <source>
        <dbReference type="ARBA" id="ARBA00004141"/>
    </source>
</evidence>
<proteinExistence type="inferred from homology"/>
<feature type="region of interest" description="Disordered" evidence="3">
    <location>
        <begin position="1"/>
        <end position="37"/>
    </location>
</feature>
<dbReference type="SUPFAM" id="SSF103473">
    <property type="entry name" value="MFS general substrate transporter"/>
    <property type="match status" value="1"/>
</dbReference>
<dbReference type="InterPro" id="IPR036259">
    <property type="entry name" value="MFS_trans_sf"/>
</dbReference>
<dbReference type="EMBL" id="JAQQWI010000005">
    <property type="protein sequence ID" value="KAK8035954.1"/>
    <property type="molecule type" value="Genomic_DNA"/>
</dbReference>
<evidence type="ECO:0000256" key="2">
    <source>
        <dbReference type="ARBA" id="ARBA00006727"/>
    </source>
</evidence>
<dbReference type="PANTHER" id="PTHR11360:SF287">
    <property type="entry name" value="MFS MONOCARBOXYLATE TRANSPORTER"/>
    <property type="match status" value="1"/>
</dbReference>
<reference evidence="5 6" key="1">
    <citation type="submission" date="2023-01" db="EMBL/GenBank/DDBJ databases">
        <title>Analysis of 21 Apiospora genomes using comparative genomics revels a genus with tremendous synthesis potential of carbohydrate active enzymes and secondary metabolites.</title>
        <authorList>
            <person name="Sorensen T."/>
        </authorList>
    </citation>
    <scope>NUCLEOTIDE SEQUENCE [LARGE SCALE GENOMIC DNA]</scope>
    <source>
        <strain evidence="5 6">CBS 20057</strain>
    </source>
</reference>
<dbReference type="Pfam" id="PF07690">
    <property type="entry name" value="MFS_1"/>
    <property type="match status" value="1"/>
</dbReference>
<feature type="transmembrane region" description="Helical" evidence="4">
    <location>
        <begin position="316"/>
        <end position="339"/>
    </location>
</feature>
<comment type="subcellular location">
    <subcellularLocation>
        <location evidence="1">Membrane</location>
        <topology evidence="1">Multi-pass membrane protein</topology>
    </subcellularLocation>
</comment>
<dbReference type="InterPro" id="IPR011701">
    <property type="entry name" value="MFS"/>
</dbReference>
<dbReference type="PANTHER" id="PTHR11360">
    <property type="entry name" value="MONOCARBOXYLATE TRANSPORTER"/>
    <property type="match status" value="1"/>
</dbReference>
<feature type="transmembrane region" description="Helical" evidence="4">
    <location>
        <begin position="345"/>
        <end position="367"/>
    </location>
</feature>
<comment type="caution">
    <text evidence="5">The sequence shown here is derived from an EMBL/GenBank/DDBJ whole genome shotgun (WGS) entry which is preliminary data.</text>
</comment>
<comment type="similarity">
    <text evidence="2">Belongs to the major facilitator superfamily. Monocarboxylate porter (TC 2.A.1.13) family.</text>
</comment>
<feature type="transmembrane region" description="Helical" evidence="4">
    <location>
        <begin position="48"/>
        <end position="71"/>
    </location>
</feature>
<feature type="transmembrane region" description="Helical" evidence="4">
    <location>
        <begin position="119"/>
        <end position="137"/>
    </location>
</feature>
<keyword evidence="4" id="KW-0472">Membrane</keyword>
<keyword evidence="4" id="KW-0812">Transmembrane</keyword>
<feature type="transmembrane region" description="Helical" evidence="4">
    <location>
        <begin position="91"/>
        <end position="112"/>
    </location>
</feature>
<dbReference type="Gene3D" id="1.20.1250.20">
    <property type="entry name" value="MFS general substrate transporter like domains"/>
    <property type="match status" value="2"/>
</dbReference>
<evidence type="ECO:0000313" key="6">
    <source>
        <dbReference type="Proteomes" id="UP001396898"/>
    </source>
</evidence>
<dbReference type="InterPro" id="IPR050327">
    <property type="entry name" value="Proton-linked_MCT"/>
</dbReference>
<evidence type="ECO:0000313" key="5">
    <source>
        <dbReference type="EMBL" id="KAK8035954.1"/>
    </source>
</evidence>
<feature type="compositionally biased region" description="Polar residues" evidence="3">
    <location>
        <begin position="21"/>
        <end position="35"/>
    </location>
</feature>
<organism evidence="5 6">
    <name type="scientific">Apiospora marii</name>
    <dbReference type="NCBI Taxonomy" id="335849"/>
    <lineage>
        <taxon>Eukaryota</taxon>
        <taxon>Fungi</taxon>
        <taxon>Dikarya</taxon>
        <taxon>Ascomycota</taxon>
        <taxon>Pezizomycotina</taxon>
        <taxon>Sordariomycetes</taxon>
        <taxon>Xylariomycetidae</taxon>
        <taxon>Amphisphaeriales</taxon>
        <taxon>Apiosporaceae</taxon>
        <taxon>Apiospora</taxon>
    </lineage>
</organism>
<sequence>MDENSQDPNTNRGSTLDIPMQQIQSGRTQSGNARQEFSLPPVDTGKDAWCFLAACWAVEALVWGFSFSFGVFQDYYSSHEPFSGSGNIASIGTSTMGVMYIGTPVVIALCRLFPRRARWFTLAGLSVASLAMALSSLCRTVPQLIGVQGVLFGAAGCFAYSPCVLYIDEWFVRRKGMAYGIMWSAGGFGGVVLPLLLESLLGRFGFATAMRIWSGILFAAAAPLALFIKPRLPHSPSASSRVRTFDLAYVKTRLFALHQLANVIQATGYFLPGIYLPAYARAQFAASGFLAALTVLLVNIAATVGSVLMGSLSDRLHVTTCVIFSALGGTTAVLLIWGLSSSLGVLYLFCVAYGLFAGGWTSMWPGIMREVAAQRATESAASSEGQSQGNVDPIMVFGWLCVGRGVGNVISGPLSESLLKGMPWQGLAGAGYGSGYGSLIVYTGVTGLLSGTSFVWKRLGIL</sequence>
<feature type="transmembrane region" description="Helical" evidence="4">
    <location>
        <begin position="209"/>
        <end position="228"/>
    </location>
</feature>
<name>A0ABR1SNR0_9PEZI</name>
<feature type="compositionally biased region" description="Polar residues" evidence="3">
    <location>
        <begin position="1"/>
        <end position="14"/>
    </location>
</feature>
<feature type="transmembrane region" description="Helical" evidence="4">
    <location>
        <begin position="284"/>
        <end position="309"/>
    </location>
</feature>
<protein>
    <submittedName>
        <fullName evidence="5">Major facilitator superfamily domain-containing protein</fullName>
    </submittedName>
</protein>
<dbReference type="Proteomes" id="UP001396898">
    <property type="component" value="Unassembled WGS sequence"/>
</dbReference>
<feature type="transmembrane region" description="Helical" evidence="4">
    <location>
        <begin position="143"/>
        <end position="167"/>
    </location>
</feature>
<gene>
    <name evidence="5" type="ORF">PG991_002027</name>
</gene>
<evidence type="ECO:0000256" key="4">
    <source>
        <dbReference type="SAM" id="Phobius"/>
    </source>
</evidence>
<evidence type="ECO:0000256" key="3">
    <source>
        <dbReference type="SAM" id="MobiDB-lite"/>
    </source>
</evidence>
<keyword evidence="6" id="KW-1185">Reference proteome</keyword>
<keyword evidence="4" id="KW-1133">Transmembrane helix</keyword>
<feature type="transmembrane region" description="Helical" evidence="4">
    <location>
        <begin position="179"/>
        <end position="197"/>
    </location>
</feature>